<evidence type="ECO:0000313" key="8">
    <source>
        <dbReference type="Proteomes" id="UP000702954"/>
    </source>
</evidence>
<evidence type="ECO:0000256" key="2">
    <source>
        <dbReference type="ARBA" id="ARBA00008520"/>
    </source>
</evidence>
<dbReference type="SUPFAM" id="SSF53850">
    <property type="entry name" value="Periplasmic binding protein-like II"/>
    <property type="match status" value="1"/>
</dbReference>
<protein>
    <submittedName>
        <fullName evidence="6">Extracellular solute-binding protein</fullName>
    </submittedName>
</protein>
<keyword evidence="4" id="KW-0732">Signal</keyword>
<comment type="similarity">
    <text evidence="2">Belongs to the bacterial solute-binding protein 1 family.</text>
</comment>
<organism evidence="6 7">
    <name type="scientific">Faecalimonas umbilicata</name>
    <dbReference type="NCBI Taxonomy" id="1912855"/>
    <lineage>
        <taxon>Bacteria</taxon>
        <taxon>Bacillati</taxon>
        <taxon>Bacillota</taxon>
        <taxon>Clostridia</taxon>
        <taxon>Lachnospirales</taxon>
        <taxon>Lachnospiraceae</taxon>
        <taxon>Faecalimonas</taxon>
    </lineage>
</organism>
<dbReference type="GO" id="GO:0030313">
    <property type="term" value="C:cell envelope"/>
    <property type="evidence" value="ECO:0007669"/>
    <property type="project" value="UniProtKB-SubCell"/>
</dbReference>
<dbReference type="Proteomes" id="UP000294613">
    <property type="component" value="Unassembled WGS sequence"/>
</dbReference>
<dbReference type="InterPro" id="IPR050490">
    <property type="entry name" value="Bact_solute-bd_prot1"/>
</dbReference>
<evidence type="ECO:0000313" key="7">
    <source>
        <dbReference type="Proteomes" id="UP000294613"/>
    </source>
</evidence>
<dbReference type="PANTHER" id="PTHR43649:SF31">
    <property type="entry name" value="SN-GLYCEROL-3-PHOSPHATE-BINDING PERIPLASMIC PROTEIN UGPB"/>
    <property type="match status" value="1"/>
</dbReference>
<evidence type="ECO:0000256" key="3">
    <source>
        <dbReference type="ARBA" id="ARBA00022448"/>
    </source>
</evidence>
<dbReference type="InterPro" id="IPR006059">
    <property type="entry name" value="SBP"/>
</dbReference>
<comment type="caution">
    <text evidence="6">The sequence shown here is derived from an EMBL/GenBank/DDBJ whole genome shotgun (WGS) entry which is preliminary data.</text>
</comment>
<proteinExistence type="inferred from homology"/>
<keyword evidence="3" id="KW-0813">Transport</keyword>
<evidence type="ECO:0000313" key="5">
    <source>
        <dbReference type="EMBL" id="GBU03593.1"/>
    </source>
</evidence>
<keyword evidence="8" id="KW-1185">Reference proteome</keyword>
<gene>
    <name evidence="6" type="ORF">EDD74_10583</name>
    <name evidence="5" type="ORF">FAEUMB_01340</name>
</gene>
<dbReference type="Pfam" id="PF01547">
    <property type="entry name" value="SBP_bac_1"/>
    <property type="match status" value="1"/>
</dbReference>
<reference evidence="5 8" key="1">
    <citation type="journal article" date="2018" name="Int. J. Syst. Evol. Microbiol.">
        <title>Draft Genome Sequence of Faecalimonas umbilicata JCM 30896T, an Acetate-Producing Bacterium Isolated from Human Feces.</title>
        <authorList>
            <person name="Sakamoto M."/>
            <person name="Ikeyama N."/>
            <person name="Yuki M."/>
            <person name="Ohkuma M."/>
        </authorList>
    </citation>
    <scope>NUCLEOTIDE SEQUENCE [LARGE SCALE GENOMIC DNA]</scope>
    <source>
        <strain evidence="5 8">EGH7</strain>
    </source>
</reference>
<reference evidence="6 7" key="2">
    <citation type="submission" date="2019-03" db="EMBL/GenBank/DDBJ databases">
        <title>Genomic Encyclopedia of Type Strains, Phase IV (KMG-IV): sequencing the most valuable type-strain genomes for metagenomic binning, comparative biology and taxonomic classification.</title>
        <authorList>
            <person name="Goeker M."/>
        </authorList>
    </citation>
    <scope>NUCLEOTIDE SEQUENCE [LARGE SCALE GENOMIC DNA]</scope>
    <source>
        <strain evidence="6 7">DSM 103426</strain>
    </source>
</reference>
<sequence>MDRQQKLVDEFNKAHENIEVTLEAYGSNYDTKISAGMGSSDAPDIMYMWNYPAYADGLEPLESYIEKEGGAEFKEKFSDTLWNYNSLEEEIYGVPVGFTSHVLYYNKDLFTEAGLEEPTNEWTWPDLQDAAKTITEKTDAKGFAFQMKPDPYDFEIGSAGRSGATIE</sequence>
<dbReference type="EMBL" id="SLZV01000005">
    <property type="protein sequence ID" value="TCS69096.1"/>
    <property type="molecule type" value="Genomic_DNA"/>
</dbReference>
<evidence type="ECO:0000256" key="4">
    <source>
        <dbReference type="ARBA" id="ARBA00022729"/>
    </source>
</evidence>
<dbReference type="Proteomes" id="UP000702954">
    <property type="component" value="Unassembled WGS sequence"/>
</dbReference>
<dbReference type="Gene3D" id="3.40.190.10">
    <property type="entry name" value="Periplasmic binding protein-like II"/>
    <property type="match status" value="1"/>
</dbReference>
<evidence type="ECO:0000313" key="6">
    <source>
        <dbReference type="EMBL" id="TCS69096.1"/>
    </source>
</evidence>
<dbReference type="PANTHER" id="PTHR43649">
    <property type="entry name" value="ARABINOSE-BINDING PROTEIN-RELATED"/>
    <property type="match status" value="1"/>
</dbReference>
<dbReference type="AlphaFoldDB" id="A0A4V2UQ97"/>
<dbReference type="EMBL" id="BHEO01000002">
    <property type="protein sequence ID" value="GBU03593.1"/>
    <property type="molecule type" value="Genomic_DNA"/>
</dbReference>
<comment type="subcellular location">
    <subcellularLocation>
        <location evidence="1">Cell envelope</location>
    </subcellularLocation>
</comment>
<name>A0A4V2UQ97_9FIRM</name>
<accession>A0A4V2UQ97</accession>
<evidence type="ECO:0000256" key="1">
    <source>
        <dbReference type="ARBA" id="ARBA00004196"/>
    </source>
</evidence>